<dbReference type="InterPro" id="IPR012808">
    <property type="entry name" value="CHP02453"/>
</dbReference>
<proteinExistence type="predicted"/>
<feature type="compositionally biased region" description="Acidic residues" evidence="1">
    <location>
        <begin position="86"/>
        <end position="105"/>
    </location>
</feature>
<comment type="caution">
    <text evidence="2">The sequence shown here is derived from an EMBL/GenBank/DDBJ whole genome shotgun (WGS) entry which is preliminary data.</text>
</comment>
<dbReference type="Pfam" id="PF09365">
    <property type="entry name" value="DUF2461"/>
    <property type="match status" value="2"/>
</dbReference>
<evidence type="ECO:0000313" key="2">
    <source>
        <dbReference type="EMBL" id="KAF5328446.1"/>
    </source>
</evidence>
<feature type="compositionally biased region" description="Acidic residues" evidence="1">
    <location>
        <begin position="181"/>
        <end position="190"/>
    </location>
</feature>
<feature type="compositionally biased region" description="Polar residues" evidence="1">
    <location>
        <begin position="73"/>
        <end position="82"/>
    </location>
</feature>
<protein>
    <submittedName>
        <fullName evidence="2">Uncharacterized protein</fullName>
    </submittedName>
</protein>
<name>A0A8H5BSL0_9AGAR</name>
<sequence length="505" mass="57224">MTHVTSNYVKRRNLKADLNYPPDQLLRRHYPNVLPLQSPSRVFFIDMAAGARATRSSAKTKTPTKTRAGALKNGSSPYFQTKNKADEEDSDALDDDDEEDDEDVDDAPKKRRGTVTRKETARKKRKLSEGEEEEDNDSDALDDDSEGDEDEGGKGRKRGKRSPAKKTPASPQKKRRKAKVDDDEEFDVDEQDLKEGQEVVGVVVQAPKTGHVPPGQISQNTLNFLTKLKDPACNDRDWFKLHEPVYRLAEKEWKDFVDAFTDVLVEVDAQVPHLPPKDVIHRIYRDVRFSNDKTPYKKGLSASFSRSGRKGIFAGCEPYVSTRLSPLDECAFLSVASSGTLQSSQTRQREHHRRRELVSRAERARYHQVNIQRNPRRLRQVLANPDFVKFFGEPKPHPKGERRSIFGMEDELKVAPKGVSKDDKDIDLLKCRSFAVVHKFTDSEVLSPDFKEIIGSVARVMQPLVHCLNDMMTIAGSGDDDEEEANDEEDEEDEDGDEGDEDPED</sequence>
<keyword evidence="3" id="KW-1185">Reference proteome</keyword>
<accession>A0A8H5BSL0</accession>
<dbReference type="PANTHER" id="PTHR36452:SF1">
    <property type="entry name" value="DUF2461 DOMAIN-CONTAINING PROTEIN"/>
    <property type="match status" value="1"/>
</dbReference>
<dbReference type="AlphaFoldDB" id="A0A8H5BSL0"/>
<feature type="compositionally biased region" description="Acidic residues" evidence="1">
    <location>
        <begin position="130"/>
        <end position="151"/>
    </location>
</feature>
<feature type="region of interest" description="Disordered" evidence="1">
    <location>
        <begin position="51"/>
        <end position="193"/>
    </location>
</feature>
<evidence type="ECO:0000313" key="3">
    <source>
        <dbReference type="Proteomes" id="UP000567179"/>
    </source>
</evidence>
<feature type="compositionally biased region" description="Basic residues" evidence="1">
    <location>
        <begin position="109"/>
        <end position="126"/>
    </location>
</feature>
<feature type="compositionally biased region" description="Basic residues" evidence="1">
    <location>
        <begin position="155"/>
        <end position="164"/>
    </location>
</feature>
<feature type="compositionally biased region" description="Polar residues" evidence="1">
    <location>
        <begin position="54"/>
        <end position="65"/>
    </location>
</feature>
<dbReference type="PANTHER" id="PTHR36452">
    <property type="entry name" value="CHROMOSOME 12, WHOLE GENOME SHOTGUN SEQUENCE"/>
    <property type="match status" value="1"/>
</dbReference>
<feature type="region of interest" description="Disordered" evidence="1">
    <location>
        <begin position="473"/>
        <end position="505"/>
    </location>
</feature>
<organism evidence="2 3">
    <name type="scientific">Psilocybe cf. subviscida</name>
    <dbReference type="NCBI Taxonomy" id="2480587"/>
    <lineage>
        <taxon>Eukaryota</taxon>
        <taxon>Fungi</taxon>
        <taxon>Dikarya</taxon>
        <taxon>Basidiomycota</taxon>
        <taxon>Agaricomycotina</taxon>
        <taxon>Agaricomycetes</taxon>
        <taxon>Agaricomycetidae</taxon>
        <taxon>Agaricales</taxon>
        <taxon>Agaricineae</taxon>
        <taxon>Strophariaceae</taxon>
        <taxon>Psilocybe</taxon>
    </lineage>
</organism>
<dbReference type="Proteomes" id="UP000567179">
    <property type="component" value="Unassembled WGS sequence"/>
</dbReference>
<reference evidence="2 3" key="1">
    <citation type="journal article" date="2020" name="ISME J.">
        <title>Uncovering the hidden diversity of litter-decomposition mechanisms in mushroom-forming fungi.</title>
        <authorList>
            <person name="Floudas D."/>
            <person name="Bentzer J."/>
            <person name="Ahren D."/>
            <person name="Johansson T."/>
            <person name="Persson P."/>
            <person name="Tunlid A."/>
        </authorList>
    </citation>
    <scope>NUCLEOTIDE SEQUENCE [LARGE SCALE GENOMIC DNA]</scope>
    <source>
        <strain evidence="2 3">CBS 101986</strain>
    </source>
</reference>
<dbReference type="EMBL" id="JAACJJ010000004">
    <property type="protein sequence ID" value="KAF5328446.1"/>
    <property type="molecule type" value="Genomic_DNA"/>
</dbReference>
<gene>
    <name evidence="2" type="ORF">D9619_013233</name>
</gene>
<feature type="compositionally biased region" description="Acidic residues" evidence="1">
    <location>
        <begin position="478"/>
        <end position="505"/>
    </location>
</feature>
<evidence type="ECO:0000256" key="1">
    <source>
        <dbReference type="SAM" id="MobiDB-lite"/>
    </source>
</evidence>
<dbReference type="OrthoDB" id="2537769at2759"/>